<evidence type="ECO:0000313" key="4">
    <source>
        <dbReference type="Proteomes" id="UP000748332"/>
    </source>
</evidence>
<keyword evidence="2" id="KW-1133">Transmembrane helix</keyword>
<comment type="caution">
    <text evidence="3">The sequence shown here is derived from an EMBL/GenBank/DDBJ whole genome shotgun (WGS) entry which is preliminary data.</text>
</comment>
<name>A0A955KV95_9BACT</name>
<dbReference type="AlphaFoldDB" id="A0A955KV95"/>
<feature type="region of interest" description="Disordered" evidence="1">
    <location>
        <begin position="119"/>
        <end position="140"/>
    </location>
</feature>
<dbReference type="Pfam" id="PF12666">
    <property type="entry name" value="PrgI"/>
    <property type="match status" value="1"/>
</dbReference>
<dbReference type="EMBL" id="JAGQLM010000039">
    <property type="protein sequence ID" value="MCA9374883.1"/>
    <property type="molecule type" value="Genomic_DNA"/>
</dbReference>
<evidence type="ECO:0000256" key="2">
    <source>
        <dbReference type="SAM" id="Phobius"/>
    </source>
</evidence>
<keyword evidence="2" id="KW-0472">Membrane</keyword>
<evidence type="ECO:0000313" key="3">
    <source>
        <dbReference type="EMBL" id="MCA9374883.1"/>
    </source>
</evidence>
<sequence length="370" mass="40441">MQQHPIPQNILDIEFKLFGRFTVKEFAYLALGVGFGGIFLFFFTKGLLPGIIAIPVFLFSSGVGVGLAVVPINDQKADTFIKNYLSAITKPTLRVWKNSLFDEKVEWEAEQRGLTLAKNAGNKPITSTSTKPEIVGGGTELGKTQFIEESKLQELDEEERQKLDKIEKLAAEASALEAKQDSGAQEDQSATIHSQQSIASPESTQTTTEKAIPVEESASIVQENSSLSDQMNSKYGQSPIEPSTTAQIETPAEIGQKSNGSDPGLITISSGNNAYSVNIDSFQPVPNSINLVIQNSQSEPVQQAMIITRDSGGKIVQVNQSNAQGYVLPNKPYNPGEYIVEIRHDKYNFPKLRVLLDNQSQKPILVKPLT</sequence>
<proteinExistence type="predicted"/>
<dbReference type="InterPro" id="IPR024414">
    <property type="entry name" value="Uncharacterised_PrgI"/>
</dbReference>
<feature type="compositionally biased region" description="Polar residues" evidence="1">
    <location>
        <begin position="182"/>
        <end position="209"/>
    </location>
</feature>
<reference evidence="3" key="1">
    <citation type="submission" date="2020-04" db="EMBL/GenBank/DDBJ databases">
        <authorList>
            <person name="Zhang T."/>
        </authorList>
    </citation>
    <scope>NUCLEOTIDE SEQUENCE</scope>
    <source>
        <strain evidence="3">HKST-UBA16</strain>
    </source>
</reference>
<evidence type="ECO:0000256" key="1">
    <source>
        <dbReference type="SAM" id="MobiDB-lite"/>
    </source>
</evidence>
<protein>
    <submittedName>
        <fullName evidence="3">PrgI family protein</fullName>
    </submittedName>
</protein>
<dbReference type="Proteomes" id="UP000748332">
    <property type="component" value="Unassembled WGS sequence"/>
</dbReference>
<feature type="compositionally biased region" description="Polar residues" evidence="1">
    <location>
        <begin position="219"/>
        <end position="243"/>
    </location>
</feature>
<keyword evidence="2" id="KW-0812">Transmembrane</keyword>
<accession>A0A955KV95</accession>
<organism evidence="3 4">
    <name type="scientific">Candidatus Dojkabacteria bacterium</name>
    <dbReference type="NCBI Taxonomy" id="2099670"/>
    <lineage>
        <taxon>Bacteria</taxon>
        <taxon>Candidatus Dojkabacteria</taxon>
    </lineage>
</organism>
<reference evidence="3" key="2">
    <citation type="journal article" date="2021" name="Microbiome">
        <title>Successional dynamics and alternative stable states in a saline activated sludge microbial community over 9 years.</title>
        <authorList>
            <person name="Wang Y."/>
            <person name="Ye J."/>
            <person name="Ju F."/>
            <person name="Liu L."/>
            <person name="Boyd J.A."/>
            <person name="Deng Y."/>
            <person name="Parks D.H."/>
            <person name="Jiang X."/>
            <person name="Yin X."/>
            <person name="Woodcroft B.J."/>
            <person name="Tyson G.W."/>
            <person name="Hugenholtz P."/>
            <person name="Polz M.F."/>
            <person name="Zhang T."/>
        </authorList>
    </citation>
    <scope>NUCLEOTIDE SEQUENCE</scope>
    <source>
        <strain evidence="3">HKST-UBA16</strain>
    </source>
</reference>
<feature type="region of interest" description="Disordered" evidence="1">
    <location>
        <begin position="176"/>
        <end position="243"/>
    </location>
</feature>
<feature type="transmembrane region" description="Helical" evidence="2">
    <location>
        <begin position="26"/>
        <end position="44"/>
    </location>
</feature>
<gene>
    <name evidence="3" type="ORF">KC622_00975</name>
</gene>
<feature type="transmembrane region" description="Helical" evidence="2">
    <location>
        <begin position="50"/>
        <end position="72"/>
    </location>
</feature>